<protein>
    <submittedName>
        <fullName evidence="3">Putative secreted protein</fullName>
    </submittedName>
</protein>
<keyword evidence="2" id="KW-0732">Signal</keyword>
<reference evidence="3" key="1">
    <citation type="journal article" date="2015" name="PLoS ONE">
        <title>An Insight into the Sialome of the Lone Star Tick, Amblyomma americanum, with a Glimpse on Its Time Dependent Gene Expression.</title>
        <authorList>
            <person name="Karim S."/>
            <person name="Ribeiro J.M."/>
        </authorList>
    </citation>
    <scope>NUCLEOTIDE SEQUENCE</scope>
    <source>
        <tissue evidence="3">Salivary gland</tissue>
    </source>
</reference>
<feature type="signal peptide" evidence="2">
    <location>
        <begin position="1"/>
        <end position="18"/>
    </location>
</feature>
<feature type="non-terminal residue" evidence="3">
    <location>
        <position position="110"/>
    </location>
</feature>
<evidence type="ECO:0000256" key="1">
    <source>
        <dbReference type="SAM" id="MobiDB-lite"/>
    </source>
</evidence>
<name>A0A0C9R479_AMBAM</name>
<evidence type="ECO:0000313" key="3">
    <source>
        <dbReference type="EMBL" id="JAG91795.1"/>
    </source>
</evidence>
<organism evidence="3">
    <name type="scientific">Amblyomma americanum</name>
    <name type="common">Lone star tick</name>
    <dbReference type="NCBI Taxonomy" id="6943"/>
    <lineage>
        <taxon>Eukaryota</taxon>
        <taxon>Metazoa</taxon>
        <taxon>Ecdysozoa</taxon>
        <taxon>Arthropoda</taxon>
        <taxon>Chelicerata</taxon>
        <taxon>Arachnida</taxon>
        <taxon>Acari</taxon>
        <taxon>Parasitiformes</taxon>
        <taxon>Ixodida</taxon>
        <taxon>Ixodoidea</taxon>
        <taxon>Ixodidae</taxon>
        <taxon>Amblyomminae</taxon>
        <taxon>Amblyomma</taxon>
    </lineage>
</organism>
<feature type="chain" id="PRO_5002201702" evidence="2">
    <location>
        <begin position="19"/>
        <end position="110"/>
    </location>
</feature>
<sequence>MLLRFSIIIFTIKCSSRATHVERTSTVNFVQHAPAQRDVDAPPPRCTTYSEEQAAAVRPSQVVVVHCEERETRAPRGPRTSAGDAARADESTRTTSFPYVLVSNENHKRR</sequence>
<dbReference type="AlphaFoldDB" id="A0A0C9R479"/>
<dbReference type="EMBL" id="GBZX01000945">
    <property type="protein sequence ID" value="JAG91795.1"/>
    <property type="molecule type" value="mRNA"/>
</dbReference>
<feature type="region of interest" description="Disordered" evidence="1">
    <location>
        <begin position="34"/>
        <end position="53"/>
    </location>
</feature>
<feature type="region of interest" description="Disordered" evidence="1">
    <location>
        <begin position="69"/>
        <end position="110"/>
    </location>
</feature>
<accession>A0A0C9R479</accession>
<evidence type="ECO:0000256" key="2">
    <source>
        <dbReference type="SAM" id="SignalP"/>
    </source>
</evidence>
<proteinExistence type="evidence at transcript level"/>